<evidence type="ECO:0000313" key="5">
    <source>
        <dbReference type="Proteomes" id="UP000199411"/>
    </source>
</evidence>
<dbReference type="AlphaFoldDB" id="A0A1G6Q1W3"/>
<dbReference type="GO" id="GO:0005829">
    <property type="term" value="C:cytosol"/>
    <property type="evidence" value="ECO:0007669"/>
    <property type="project" value="TreeGrafter"/>
</dbReference>
<accession>A0A1G6Q1W3</accession>
<dbReference type="SUPFAM" id="SSF53639">
    <property type="entry name" value="AraD/HMP-PK domain-like"/>
    <property type="match status" value="1"/>
</dbReference>
<reference evidence="5" key="1">
    <citation type="submission" date="2016-10" db="EMBL/GenBank/DDBJ databases">
        <authorList>
            <person name="Varghese N."/>
            <person name="Submissions S."/>
        </authorList>
    </citation>
    <scope>NUCLEOTIDE SEQUENCE [LARGE SCALE GENOMIC DNA]</scope>
    <source>
        <strain evidence="5">DSM 8415</strain>
    </source>
</reference>
<dbReference type="Gene3D" id="3.40.225.10">
    <property type="entry name" value="Class II aldolase/adducin N-terminal domain"/>
    <property type="match status" value="1"/>
</dbReference>
<name>A0A1G6Q1W3_9BACT</name>
<keyword evidence="2" id="KW-0456">Lyase</keyword>
<gene>
    <name evidence="4" type="ORF">SAMN05660835_01484</name>
</gene>
<dbReference type="GO" id="GO:0019323">
    <property type="term" value="P:pentose catabolic process"/>
    <property type="evidence" value="ECO:0007669"/>
    <property type="project" value="TreeGrafter"/>
</dbReference>
<dbReference type="InterPro" id="IPR050197">
    <property type="entry name" value="Aldolase_class_II_sugar_metab"/>
</dbReference>
<sequence>MISEFKRIGDMLFFMGLVDASSGNMSTKVKDGIWITKTGKSLYGLKSKDIVKIGFERDVRWNAASSEVELHVNIYKTIDKASAIIHAHSPYTVALSVVYSKIIPIDHEGKLFLKQVDILDIKNWDEAKNAIAQYFNETENKIVIAKGHGVFAFSDNLFDALKLVSALEFSSKIIYLKENIK</sequence>
<evidence type="ECO:0000256" key="1">
    <source>
        <dbReference type="ARBA" id="ARBA00022723"/>
    </source>
</evidence>
<dbReference type="Pfam" id="PF00596">
    <property type="entry name" value="Aldolase_II"/>
    <property type="match status" value="1"/>
</dbReference>
<evidence type="ECO:0000259" key="3">
    <source>
        <dbReference type="SMART" id="SM01007"/>
    </source>
</evidence>
<keyword evidence="5" id="KW-1185">Reference proteome</keyword>
<proteinExistence type="predicted"/>
<organism evidence="4 5">
    <name type="scientific">Desulfurella multipotens</name>
    <dbReference type="NCBI Taxonomy" id="79269"/>
    <lineage>
        <taxon>Bacteria</taxon>
        <taxon>Pseudomonadati</taxon>
        <taxon>Campylobacterota</taxon>
        <taxon>Desulfurellia</taxon>
        <taxon>Desulfurellales</taxon>
        <taxon>Desulfurellaceae</taxon>
        <taxon>Desulfurella</taxon>
    </lineage>
</organism>
<dbReference type="PANTHER" id="PTHR22789">
    <property type="entry name" value="FUCULOSE PHOSPHATE ALDOLASE"/>
    <property type="match status" value="1"/>
</dbReference>
<dbReference type="InterPro" id="IPR001303">
    <property type="entry name" value="Aldolase_II/adducin_N"/>
</dbReference>
<dbReference type="GO" id="GO:0016832">
    <property type="term" value="F:aldehyde-lyase activity"/>
    <property type="evidence" value="ECO:0007669"/>
    <property type="project" value="TreeGrafter"/>
</dbReference>
<dbReference type="SMART" id="SM01007">
    <property type="entry name" value="Aldolase_II"/>
    <property type="match status" value="1"/>
</dbReference>
<dbReference type="PANTHER" id="PTHR22789:SF0">
    <property type="entry name" value="3-OXO-TETRONATE 4-PHOSPHATE DECARBOXYLASE-RELATED"/>
    <property type="match status" value="1"/>
</dbReference>
<feature type="domain" description="Class II aldolase/adducin N-terminal" evidence="3">
    <location>
        <begin position="3"/>
        <end position="175"/>
    </location>
</feature>
<dbReference type="InterPro" id="IPR036409">
    <property type="entry name" value="Aldolase_II/adducin_N_sf"/>
</dbReference>
<dbReference type="GO" id="GO:0046872">
    <property type="term" value="F:metal ion binding"/>
    <property type="evidence" value="ECO:0007669"/>
    <property type="project" value="UniProtKB-KW"/>
</dbReference>
<keyword evidence="1" id="KW-0479">Metal-binding</keyword>
<evidence type="ECO:0000313" key="4">
    <source>
        <dbReference type="EMBL" id="SDC85627.1"/>
    </source>
</evidence>
<dbReference type="RefSeq" id="WP_092129307.1">
    <property type="nucleotide sequence ID" value="NZ_FMYU01000010.1"/>
</dbReference>
<evidence type="ECO:0000256" key="2">
    <source>
        <dbReference type="ARBA" id="ARBA00023239"/>
    </source>
</evidence>
<dbReference type="Proteomes" id="UP000199411">
    <property type="component" value="Unassembled WGS sequence"/>
</dbReference>
<dbReference type="EMBL" id="FMYU01000010">
    <property type="protein sequence ID" value="SDC85627.1"/>
    <property type="molecule type" value="Genomic_DNA"/>
</dbReference>
<dbReference type="OrthoDB" id="5344510at2"/>
<protein>
    <submittedName>
        <fullName evidence="4">L-fuculose-phosphate aldolase</fullName>
    </submittedName>
</protein>